<dbReference type="NCBIfam" id="NF007914">
    <property type="entry name" value="PRK10628.1"/>
    <property type="match status" value="1"/>
</dbReference>
<proteinExistence type="inferred from homology"/>
<comment type="similarity">
    <text evidence="2">Belongs to the DODA-type extradiol aromatic ring-opening dioxygenase family.</text>
</comment>
<dbReference type="GO" id="GO:0050297">
    <property type="term" value="F:stizolobate synthase activity"/>
    <property type="evidence" value="ECO:0007669"/>
    <property type="project" value="UniProtKB-EC"/>
</dbReference>
<dbReference type="CDD" id="cd07363">
    <property type="entry name" value="45_DOPA_Dioxygenase"/>
    <property type="match status" value="1"/>
</dbReference>
<keyword evidence="4" id="KW-0862">Zinc</keyword>
<keyword evidence="3" id="KW-0479">Metal-binding</keyword>
<reference evidence="7 8" key="1">
    <citation type="submission" date="2022-07" db="EMBL/GenBank/DDBJ databases">
        <title>Genome sequence of Terrisporobacter mayombei DSM6539.</title>
        <authorList>
            <person name="Boeer T."/>
            <person name="Bengelsdorf F.R."/>
            <person name="Daniel R."/>
            <person name="Poehlein A."/>
        </authorList>
    </citation>
    <scope>NUCLEOTIDE SEQUENCE [LARGE SCALE GENOMIC DNA]</scope>
    <source>
        <strain evidence="7 8">DSM 6539</strain>
    </source>
</reference>
<dbReference type="PIRSF" id="PIRSF006157">
    <property type="entry name" value="Doxgns_DODA"/>
    <property type="match status" value="1"/>
</dbReference>
<dbReference type="PANTHER" id="PTHR30096:SF0">
    <property type="entry name" value="4,5-DOPA DIOXYGENASE EXTRADIOL-LIKE PROTEIN"/>
    <property type="match status" value="1"/>
</dbReference>
<dbReference type="SUPFAM" id="SSF53213">
    <property type="entry name" value="LigB-like"/>
    <property type="match status" value="1"/>
</dbReference>
<evidence type="ECO:0000256" key="5">
    <source>
        <dbReference type="ARBA" id="ARBA00023002"/>
    </source>
</evidence>
<keyword evidence="5 7" id="KW-0560">Oxidoreductase</keyword>
<feature type="domain" description="Extradiol ring-cleavage dioxygenase class III enzyme subunit B" evidence="6">
    <location>
        <begin position="29"/>
        <end position="242"/>
    </location>
</feature>
<evidence type="ECO:0000256" key="2">
    <source>
        <dbReference type="ARBA" id="ARBA00007581"/>
    </source>
</evidence>
<evidence type="ECO:0000256" key="4">
    <source>
        <dbReference type="ARBA" id="ARBA00022833"/>
    </source>
</evidence>
<keyword evidence="8" id="KW-1185">Reference proteome</keyword>
<dbReference type="PANTHER" id="PTHR30096">
    <property type="entry name" value="4,5-DOPA DIOXYGENASE EXTRADIOL-LIKE PROTEIN"/>
    <property type="match status" value="1"/>
</dbReference>
<dbReference type="InterPro" id="IPR004183">
    <property type="entry name" value="Xdiol_dOase_suB"/>
</dbReference>
<protein>
    <submittedName>
        <fullName evidence="7">4,5-DOPA dioxygenase extradiol</fullName>
        <ecNumber evidence="7">1.13.11.29</ecNumber>
    </submittedName>
</protein>
<evidence type="ECO:0000259" key="6">
    <source>
        <dbReference type="Pfam" id="PF02900"/>
    </source>
</evidence>
<dbReference type="InterPro" id="IPR014436">
    <property type="entry name" value="Extradiol_dOase_DODA"/>
</dbReference>
<gene>
    <name evidence="7" type="primary">ygiD</name>
    <name evidence="7" type="ORF">TEMA_34550</name>
</gene>
<evidence type="ECO:0000256" key="1">
    <source>
        <dbReference type="ARBA" id="ARBA00001947"/>
    </source>
</evidence>
<keyword evidence="7" id="KW-0223">Dioxygenase</keyword>
<dbReference type="EMBL" id="CP101637">
    <property type="protein sequence ID" value="WMT82957.1"/>
    <property type="molecule type" value="Genomic_DNA"/>
</dbReference>
<accession>A0ABY9Q4P6</accession>
<dbReference type="Pfam" id="PF02900">
    <property type="entry name" value="LigB"/>
    <property type="match status" value="1"/>
</dbReference>
<comment type="cofactor">
    <cofactor evidence="1">
        <name>Zn(2+)</name>
        <dbReference type="ChEBI" id="CHEBI:29105"/>
    </cofactor>
</comment>
<sequence>MVKKQPVLFIGHGSPMNAIIENSYTKRLSKLGEELDKPNAIMVISAHWVTNGTYITEQDSPKEIYDFYGFPEELYKVKYSTSGAKPYINKVFEELKDYDVKLTDTWGIDHGAWCILKHIYPKSDIPVLQLSLNALENEEYHYNLGKKLSKLREEGILILGSGNIVHNLREMKEDKDISPYTWASEFDEFVANAVIKGDHDKLINYKAIGREALLSAPTAEHYLPLLYISALMEEGDKVEFIFKGIEHGSLSMRSIKIG</sequence>
<evidence type="ECO:0000313" key="8">
    <source>
        <dbReference type="Proteomes" id="UP001235030"/>
    </source>
</evidence>
<dbReference type="RefSeq" id="WP_228105308.1">
    <property type="nucleotide sequence ID" value="NZ_CP101637.1"/>
</dbReference>
<dbReference type="Proteomes" id="UP001235030">
    <property type="component" value="Chromosome"/>
</dbReference>
<dbReference type="Gene3D" id="3.40.830.10">
    <property type="entry name" value="LigB-like"/>
    <property type="match status" value="1"/>
</dbReference>
<evidence type="ECO:0000256" key="3">
    <source>
        <dbReference type="ARBA" id="ARBA00022723"/>
    </source>
</evidence>
<dbReference type="EC" id="1.13.11.29" evidence="7"/>
<organism evidence="7 8">
    <name type="scientific">Terrisporobacter mayombei</name>
    <dbReference type="NCBI Taxonomy" id="1541"/>
    <lineage>
        <taxon>Bacteria</taxon>
        <taxon>Bacillati</taxon>
        <taxon>Bacillota</taxon>
        <taxon>Clostridia</taxon>
        <taxon>Peptostreptococcales</taxon>
        <taxon>Peptostreptococcaceae</taxon>
        <taxon>Terrisporobacter</taxon>
    </lineage>
</organism>
<name>A0ABY9Q4P6_9FIRM</name>
<evidence type="ECO:0000313" key="7">
    <source>
        <dbReference type="EMBL" id="WMT82957.1"/>
    </source>
</evidence>